<dbReference type="PANTHER" id="PTHR43175">
    <property type="entry name" value="CARBONIC ANHYDRASE"/>
    <property type="match status" value="1"/>
</dbReference>
<dbReference type="GO" id="GO:0008270">
    <property type="term" value="F:zinc ion binding"/>
    <property type="evidence" value="ECO:0007669"/>
    <property type="project" value="InterPro"/>
</dbReference>
<dbReference type="PANTHER" id="PTHR43175:SF3">
    <property type="entry name" value="CARBON DISULFIDE HYDROLASE"/>
    <property type="match status" value="1"/>
</dbReference>
<dbReference type="EMBL" id="VIGC01000041">
    <property type="protein sequence ID" value="TQE93370.1"/>
    <property type="molecule type" value="Genomic_DNA"/>
</dbReference>
<evidence type="ECO:0000256" key="5">
    <source>
        <dbReference type="ARBA" id="ARBA00048348"/>
    </source>
</evidence>
<dbReference type="OrthoDB" id="9792260at2"/>
<organism evidence="7 8">
    <name type="scientific">Litorilinea aerophila</name>
    <dbReference type="NCBI Taxonomy" id="1204385"/>
    <lineage>
        <taxon>Bacteria</taxon>
        <taxon>Bacillati</taxon>
        <taxon>Chloroflexota</taxon>
        <taxon>Caldilineae</taxon>
        <taxon>Caldilineales</taxon>
        <taxon>Caldilineaceae</taxon>
        <taxon>Litorilinea</taxon>
    </lineage>
</organism>
<dbReference type="Gene3D" id="3.40.1050.10">
    <property type="entry name" value="Carbonic anhydrase"/>
    <property type="match status" value="1"/>
</dbReference>
<evidence type="ECO:0000313" key="7">
    <source>
        <dbReference type="EMBL" id="TQE93370.1"/>
    </source>
</evidence>
<proteinExistence type="inferred from homology"/>
<evidence type="ECO:0000256" key="2">
    <source>
        <dbReference type="ARBA" id="ARBA00012925"/>
    </source>
</evidence>
<dbReference type="CDD" id="cd03379">
    <property type="entry name" value="beta_CA_cladeD"/>
    <property type="match status" value="1"/>
</dbReference>
<name>A0A540V9C2_9CHLR</name>
<dbReference type="InParanoid" id="A0A540V9C2"/>
<keyword evidence="3 6" id="KW-0479">Metal-binding</keyword>
<comment type="caution">
    <text evidence="7">The sequence shown here is derived from an EMBL/GenBank/DDBJ whole genome shotgun (WGS) entry which is preliminary data.</text>
</comment>
<feature type="binding site" evidence="6">
    <location>
        <position position="92"/>
    </location>
    <ligand>
        <name>Zn(2+)</name>
        <dbReference type="ChEBI" id="CHEBI:29105"/>
    </ligand>
</feature>
<dbReference type="Pfam" id="PF00484">
    <property type="entry name" value="Pro_CA"/>
    <property type="match status" value="1"/>
</dbReference>
<dbReference type="GO" id="GO:0004089">
    <property type="term" value="F:carbonate dehydratase activity"/>
    <property type="evidence" value="ECO:0007669"/>
    <property type="project" value="UniProtKB-EC"/>
</dbReference>
<gene>
    <name evidence="7" type="ORF">FKZ61_21515</name>
</gene>
<evidence type="ECO:0000256" key="1">
    <source>
        <dbReference type="ARBA" id="ARBA00006217"/>
    </source>
</evidence>
<dbReference type="RefSeq" id="WP_141612231.1">
    <property type="nucleotide sequence ID" value="NZ_VIGC02000041.1"/>
</dbReference>
<comment type="similarity">
    <text evidence="1">Belongs to the beta-class carbonic anhydrase family.</text>
</comment>
<dbReference type="SMART" id="SM00947">
    <property type="entry name" value="Pro_CA"/>
    <property type="match status" value="1"/>
</dbReference>
<comment type="catalytic activity">
    <reaction evidence="5">
        <text>hydrogencarbonate + H(+) = CO2 + H2O</text>
        <dbReference type="Rhea" id="RHEA:10748"/>
        <dbReference type="ChEBI" id="CHEBI:15377"/>
        <dbReference type="ChEBI" id="CHEBI:15378"/>
        <dbReference type="ChEBI" id="CHEBI:16526"/>
        <dbReference type="ChEBI" id="CHEBI:17544"/>
        <dbReference type="EC" id="4.2.1.1"/>
    </reaction>
</comment>
<evidence type="ECO:0000256" key="6">
    <source>
        <dbReference type="PIRSR" id="PIRSR601765-1"/>
    </source>
</evidence>
<comment type="cofactor">
    <cofactor evidence="6">
        <name>Zn(2+)</name>
        <dbReference type="ChEBI" id="CHEBI:29105"/>
    </cofactor>
    <text evidence="6">Binds 1 zinc ion per subunit.</text>
</comment>
<feature type="binding site" evidence="6">
    <location>
        <position position="38"/>
    </location>
    <ligand>
        <name>Zn(2+)</name>
        <dbReference type="ChEBI" id="CHEBI:29105"/>
    </ligand>
</feature>
<dbReference type="InterPro" id="IPR001765">
    <property type="entry name" value="Carbonic_anhydrase"/>
</dbReference>
<evidence type="ECO:0000256" key="3">
    <source>
        <dbReference type="ARBA" id="ARBA00022723"/>
    </source>
</evidence>
<sequence>MSLYEELMKANEHYAASFDRSSLTAPPARKLAVVVCMDARLTVEEFLGLRTGDAHIIRNAGGVVTEDALRSLIISHKLLGTREFLVINHTDCGMLTFKDEDLRRRLAEETGADASELEFHAFDDLEANVRAQVQKIKDSPFIADDVVVRGLIYDVKTGRLREVA</sequence>
<keyword evidence="8" id="KW-1185">Reference proteome</keyword>
<feature type="binding site" evidence="6">
    <location>
        <position position="89"/>
    </location>
    <ligand>
        <name>Zn(2+)</name>
        <dbReference type="ChEBI" id="CHEBI:29105"/>
    </ligand>
</feature>
<evidence type="ECO:0000256" key="4">
    <source>
        <dbReference type="ARBA" id="ARBA00022833"/>
    </source>
</evidence>
<protein>
    <recommendedName>
        <fullName evidence="2">carbonic anhydrase</fullName>
        <ecNumber evidence="2">4.2.1.1</ecNumber>
    </recommendedName>
</protein>
<dbReference type="FunCoup" id="A0A540V9C2">
    <property type="interactions" value="95"/>
</dbReference>
<dbReference type="EC" id="4.2.1.1" evidence="2"/>
<keyword evidence="4 6" id="KW-0862">Zinc</keyword>
<accession>A0A540V9C2</accession>
<dbReference type="SUPFAM" id="SSF53056">
    <property type="entry name" value="beta-carbonic anhydrase, cab"/>
    <property type="match status" value="1"/>
</dbReference>
<dbReference type="Proteomes" id="UP000317371">
    <property type="component" value="Unassembled WGS sequence"/>
</dbReference>
<feature type="binding site" evidence="6">
    <location>
        <position position="36"/>
    </location>
    <ligand>
        <name>Zn(2+)</name>
        <dbReference type="ChEBI" id="CHEBI:29105"/>
    </ligand>
</feature>
<evidence type="ECO:0000313" key="8">
    <source>
        <dbReference type="Proteomes" id="UP000317371"/>
    </source>
</evidence>
<dbReference type="AlphaFoldDB" id="A0A540V9C2"/>
<reference evidence="7 8" key="1">
    <citation type="submission" date="2019-06" db="EMBL/GenBank/DDBJ databases">
        <title>Genome sequence of Litorilinea aerophila BAA-2444.</title>
        <authorList>
            <person name="Maclea K.S."/>
            <person name="Maurais E.G."/>
            <person name="Iannazzi L.C."/>
        </authorList>
    </citation>
    <scope>NUCLEOTIDE SEQUENCE [LARGE SCALE GENOMIC DNA]</scope>
    <source>
        <strain evidence="7 8">ATCC BAA-2444</strain>
    </source>
</reference>
<dbReference type="InterPro" id="IPR036874">
    <property type="entry name" value="Carbonic_anhydrase_sf"/>
</dbReference>